<dbReference type="InterPro" id="IPR019546">
    <property type="entry name" value="TAT_signal_bac_arc"/>
</dbReference>
<keyword evidence="1" id="KW-0479">Metal-binding</keyword>
<proteinExistence type="predicted"/>
<reference evidence="6" key="1">
    <citation type="submission" date="2022-10" db="EMBL/GenBank/DDBJ databases">
        <title>The WGS of Solirubrobacter sp. CPCC 204708.</title>
        <authorList>
            <person name="Jiang Z."/>
        </authorList>
    </citation>
    <scope>NUCLEOTIDE SEQUENCE</scope>
    <source>
        <strain evidence="6">CPCC 204708</strain>
    </source>
</reference>
<feature type="domain" description="Plastocyanin-like" evidence="5">
    <location>
        <begin position="75"/>
        <end position="182"/>
    </location>
</feature>
<name>A0ABT4RCM2_9ACTN</name>
<dbReference type="SUPFAM" id="SSF49503">
    <property type="entry name" value="Cupredoxins"/>
    <property type="match status" value="3"/>
</dbReference>
<evidence type="ECO:0000313" key="6">
    <source>
        <dbReference type="EMBL" id="MDA0136289.1"/>
    </source>
</evidence>
<dbReference type="PANTHER" id="PTHR11709">
    <property type="entry name" value="MULTI-COPPER OXIDASE"/>
    <property type="match status" value="1"/>
</dbReference>
<dbReference type="InterPro" id="IPR008972">
    <property type="entry name" value="Cupredoxin"/>
</dbReference>
<dbReference type="InterPro" id="IPR002355">
    <property type="entry name" value="Cu_oxidase_Cu_BS"/>
</dbReference>
<dbReference type="RefSeq" id="WP_202953220.1">
    <property type="nucleotide sequence ID" value="NZ_JAPCID010000002.1"/>
</dbReference>
<evidence type="ECO:0000256" key="1">
    <source>
        <dbReference type="ARBA" id="ARBA00022723"/>
    </source>
</evidence>
<dbReference type="InterPro" id="IPR011707">
    <property type="entry name" value="Cu-oxidase-like_N"/>
</dbReference>
<evidence type="ECO:0000256" key="2">
    <source>
        <dbReference type="ARBA" id="ARBA00023002"/>
    </source>
</evidence>
<evidence type="ECO:0000259" key="5">
    <source>
        <dbReference type="Pfam" id="PF07732"/>
    </source>
</evidence>
<dbReference type="CDD" id="cd13853">
    <property type="entry name" value="CuRO_1_Tth-MCO_like"/>
    <property type="match status" value="1"/>
</dbReference>
<sequence length="491" mass="53333">MAQPQTIDGDVTRRGFMGVAASAAAVAGSGGLRHWGAPSPPPRVESLVEPPRIHSWRGRLSATLVIEERECFWAGARRTAVTYNGGVPGPTLVADPGDRVHVRLVNRLSTPTNLHTHGFHVPPGGNADNVMIDVPAGGTFDYQFDIPRDHPAGLNWYHPHPHGDGSRQLFGGAAGAVIFRSEAERRGAAASARDRVLVLQAPEWAADGSLKPWSANLLASQVRLVNGQQNPHVALKAGETERWRIVNASVSDFFDLRLDGHRLTQIAADGNPFSHTVETDVVHIPPGGRAEVLVRAGAPGRYALHALPSDHGAGFVSPDLVLATLDVLPDRRPRRALNPQPLLEPFCDLRTLPLDKQRTITMSMTGGFKMDGKLFDHDRVDHVVELGAVEEWTIVNDSVLAHPFHIHVNPFQVTHVNGQPVDEPGYRDTVTVHPRQSITLRTVFADFTGTSLFHCHITPHSDLGMVGVFEIVPPGEGRAPRPKPPGFLCRL</sequence>
<dbReference type="Proteomes" id="UP001147700">
    <property type="component" value="Unassembled WGS sequence"/>
</dbReference>
<dbReference type="Pfam" id="PF07732">
    <property type="entry name" value="Cu-oxidase_3"/>
    <property type="match status" value="1"/>
</dbReference>
<dbReference type="Pfam" id="PF07731">
    <property type="entry name" value="Cu-oxidase_2"/>
    <property type="match status" value="1"/>
</dbReference>
<dbReference type="CDD" id="cd13900">
    <property type="entry name" value="CuRO_3_Tth-MCO_like"/>
    <property type="match status" value="1"/>
</dbReference>
<evidence type="ECO:0000259" key="4">
    <source>
        <dbReference type="Pfam" id="PF07731"/>
    </source>
</evidence>
<dbReference type="PANTHER" id="PTHR11709:SF518">
    <property type="entry name" value="MULTICOPPER OXIDASE"/>
    <property type="match status" value="1"/>
</dbReference>
<feature type="domain" description="Plastocyanin-like" evidence="4">
    <location>
        <begin position="359"/>
        <end position="472"/>
    </location>
</feature>
<evidence type="ECO:0000313" key="7">
    <source>
        <dbReference type="Proteomes" id="UP001147700"/>
    </source>
</evidence>
<dbReference type="Pfam" id="PF00394">
    <property type="entry name" value="Cu-oxidase"/>
    <property type="match status" value="1"/>
</dbReference>
<dbReference type="InterPro" id="IPR001117">
    <property type="entry name" value="Cu-oxidase_2nd"/>
</dbReference>
<dbReference type="InterPro" id="IPR006311">
    <property type="entry name" value="TAT_signal"/>
</dbReference>
<keyword evidence="2" id="KW-0560">Oxidoreductase</keyword>
<dbReference type="PROSITE" id="PS51318">
    <property type="entry name" value="TAT"/>
    <property type="match status" value="1"/>
</dbReference>
<dbReference type="PROSITE" id="PS00080">
    <property type="entry name" value="MULTICOPPER_OXIDASE2"/>
    <property type="match status" value="1"/>
</dbReference>
<evidence type="ECO:0000259" key="3">
    <source>
        <dbReference type="Pfam" id="PF00394"/>
    </source>
</evidence>
<gene>
    <name evidence="6" type="ORF">OJ962_02185</name>
</gene>
<keyword evidence="7" id="KW-1185">Reference proteome</keyword>
<dbReference type="InterPro" id="IPR011706">
    <property type="entry name" value="Cu-oxidase_C"/>
</dbReference>
<comment type="caution">
    <text evidence="6">The sequence shown here is derived from an EMBL/GenBank/DDBJ whole genome shotgun (WGS) entry which is preliminary data.</text>
</comment>
<organism evidence="6 7">
    <name type="scientific">Solirubrobacter deserti</name>
    <dbReference type="NCBI Taxonomy" id="2282478"/>
    <lineage>
        <taxon>Bacteria</taxon>
        <taxon>Bacillati</taxon>
        <taxon>Actinomycetota</taxon>
        <taxon>Thermoleophilia</taxon>
        <taxon>Solirubrobacterales</taxon>
        <taxon>Solirubrobacteraceae</taxon>
        <taxon>Solirubrobacter</taxon>
    </lineage>
</organism>
<protein>
    <submittedName>
        <fullName evidence="6">Multicopper oxidase family protein</fullName>
    </submittedName>
</protein>
<dbReference type="EMBL" id="JAPCID010000002">
    <property type="protein sequence ID" value="MDA0136289.1"/>
    <property type="molecule type" value="Genomic_DNA"/>
</dbReference>
<dbReference type="InterPro" id="IPR045087">
    <property type="entry name" value="Cu-oxidase_fam"/>
</dbReference>
<feature type="domain" description="Plastocyanin-like" evidence="3">
    <location>
        <begin position="208"/>
        <end position="306"/>
    </location>
</feature>
<dbReference type="Gene3D" id="2.60.40.420">
    <property type="entry name" value="Cupredoxins - blue copper proteins"/>
    <property type="match status" value="3"/>
</dbReference>
<dbReference type="NCBIfam" id="TIGR01409">
    <property type="entry name" value="TAT_signal_seq"/>
    <property type="match status" value="1"/>
</dbReference>
<accession>A0ABT4RCM2</accession>